<dbReference type="EMBL" id="CM004480">
    <property type="protein sequence ID" value="OCT68439.1"/>
    <property type="molecule type" value="Genomic_DNA"/>
</dbReference>
<organism evidence="2 3">
    <name type="scientific">Xenopus laevis</name>
    <name type="common">African clawed frog</name>
    <dbReference type="NCBI Taxonomy" id="8355"/>
    <lineage>
        <taxon>Eukaryota</taxon>
        <taxon>Metazoa</taxon>
        <taxon>Chordata</taxon>
        <taxon>Craniata</taxon>
        <taxon>Vertebrata</taxon>
        <taxon>Euteleostomi</taxon>
        <taxon>Amphibia</taxon>
        <taxon>Batrachia</taxon>
        <taxon>Anura</taxon>
        <taxon>Pipoidea</taxon>
        <taxon>Pipidae</taxon>
        <taxon>Xenopodinae</taxon>
        <taxon>Xenopus</taxon>
        <taxon>Xenopus</taxon>
    </lineage>
</organism>
<gene>
    <name evidence="2" type="ORF">XELAEV_18039740mg</name>
</gene>
<proteinExistence type="predicted"/>
<reference evidence="3" key="1">
    <citation type="journal article" date="2016" name="Nature">
        <title>Genome evolution in the allotetraploid frog Xenopus laevis.</title>
        <authorList>
            <person name="Session A.M."/>
            <person name="Uno Y."/>
            <person name="Kwon T."/>
            <person name="Chapman J.A."/>
            <person name="Toyoda A."/>
            <person name="Takahashi S."/>
            <person name="Fukui A."/>
            <person name="Hikosaka A."/>
            <person name="Suzuki A."/>
            <person name="Kondo M."/>
            <person name="van Heeringen S.J."/>
            <person name="Quigley I."/>
            <person name="Heinz S."/>
            <person name="Ogino H."/>
            <person name="Ochi H."/>
            <person name="Hellsten U."/>
            <person name="Lyons J.B."/>
            <person name="Simakov O."/>
            <person name="Putnam N."/>
            <person name="Stites J."/>
            <person name="Kuroki Y."/>
            <person name="Tanaka T."/>
            <person name="Michiue T."/>
            <person name="Watanabe M."/>
            <person name="Bogdanovic O."/>
            <person name="Lister R."/>
            <person name="Georgiou G."/>
            <person name="Paranjpe S.S."/>
            <person name="van Kruijsbergen I."/>
            <person name="Shu S."/>
            <person name="Carlson J."/>
            <person name="Kinoshita T."/>
            <person name="Ohta Y."/>
            <person name="Mawaribuchi S."/>
            <person name="Jenkins J."/>
            <person name="Grimwood J."/>
            <person name="Schmutz J."/>
            <person name="Mitros T."/>
            <person name="Mozaffari S.V."/>
            <person name="Suzuki Y."/>
            <person name="Haramoto Y."/>
            <person name="Yamamoto T.S."/>
            <person name="Takagi C."/>
            <person name="Heald R."/>
            <person name="Miller K."/>
            <person name="Haudenschild C."/>
            <person name="Kitzman J."/>
            <person name="Nakayama T."/>
            <person name="Izutsu Y."/>
            <person name="Robert J."/>
            <person name="Fortriede J."/>
            <person name="Burns K."/>
            <person name="Lotay V."/>
            <person name="Karimi K."/>
            <person name="Yasuoka Y."/>
            <person name="Dichmann D.S."/>
            <person name="Flajnik M.F."/>
            <person name="Houston D.W."/>
            <person name="Shendure J."/>
            <person name="DuPasquier L."/>
            <person name="Vize P.D."/>
            <person name="Zorn A.M."/>
            <person name="Ito M."/>
            <person name="Marcotte E.M."/>
            <person name="Wallingford J.B."/>
            <person name="Ito Y."/>
            <person name="Asashima M."/>
            <person name="Ueno N."/>
            <person name="Matsuda Y."/>
            <person name="Veenstra G.J."/>
            <person name="Fujiyama A."/>
            <person name="Harland R.M."/>
            <person name="Taira M."/>
            <person name="Rokhsar D.S."/>
        </authorList>
    </citation>
    <scope>NUCLEOTIDE SEQUENCE [LARGE SCALE GENOMIC DNA]</scope>
    <source>
        <strain evidence="3">J</strain>
    </source>
</reference>
<feature type="transmembrane region" description="Helical" evidence="1">
    <location>
        <begin position="22"/>
        <end position="43"/>
    </location>
</feature>
<protein>
    <submittedName>
        <fullName evidence="2">Uncharacterized protein</fullName>
    </submittedName>
</protein>
<name>A0A974C8C8_XENLA</name>
<evidence type="ECO:0000313" key="3">
    <source>
        <dbReference type="Proteomes" id="UP000694892"/>
    </source>
</evidence>
<keyword evidence="1" id="KW-0812">Transmembrane</keyword>
<dbReference type="Proteomes" id="UP000694892">
    <property type="component" value="Chromosome 8L"/>
</dbReference>
<evidence type="ECO:0000256" key="1">
    <source>
        <dbReference type="SAM" id="Phobius"/>
    </source>
</evidence>
<evidence type="ECO:0000313" key="2">
    <source>
        <dbReference type="EMBL" id="OCT68439.1"/>
    </source>
</evidence>
<accession>A0A974C8C8</accession>
<keyword evidence="1" id="KW-1133">Transmembrane helix</keyword>
<sequence length="71" mass="8232">MYTQGVALQQCSSQQYWKDYRLHMLAETGLVNLMLYVKVVLLCKNTMLSLKLKQIKLLICCCVIFESLLSK</sequence>
<keyword evidence="1" id="KW-0472">Membrane</keyword>
<dbReference type="AlphaFoldDB" id="A0A974C8C8"/>